<proteinExistence type="inferred from homology"/>
<dbReference type="PANTHER" id="PTHR16222">
    <property type="entry name" value="ADP-RIBOSYLGLYCOHYDROLASE"/>
    <property type="match status" value="1"/>
</dbReference>
<evidence type="ECO:0000256" key="10">
    <source>
        <dbReference type="ARBA" id="ARBA00043193"/>
    </source>
</evidence>
<evidence type="ECO:0000256" key="6">
    <source>
        <dbReference type="ARBA" id="ARBA00042471"/>
    </source>
</evidence>
<dbReference type="GO" id="GO:0005739">
    <property type="term" value="C:mitochondrion"/>
    <property type="evidence" value="ECO:0007669"/>
    <property type="project" value="TreeGrafter"/>
</dbReference>
<evidence type="ECO:0000313" key="13">
    <source>
        <dbReference type="EMBL" id="EER14253.1"/>
    </source>
</evidence>
<keyword evidence="12" id="KW-0460">Magnesium</keyword>
<evidence type="ECO:0000256" key="2">
    <source>
        <dbReference type="ARBA" id="ARBA00012255"/>
    </source>
</evidence>
<dbReference type="GO" id="GO:0005634">
    <property type="term" value="C:nucleus"/>
    <property type="evidence" value="ECO:0007669"/>
    <property type="project" value="TreeGrafter"/>
</dbReference>
<dbReference type="InterPro" id="IPR036705">
    <property type="entry name" value="Ribosyl_crysJ1_sf"/>
</dbReference>
<evidence type="ECO:0000313" key="14">
    <source>
        <dbReference type="Proteomes" id="UP000007800"/>
    </source>
</evidence>
<evidence type="ECO:0000256" key="5">
    <source>
        <dbReference type="ARBA" id="ARBA00042398"/>
    </source>
</evidence>
<dbReference type="InterPro" id="IPR050792">
    <property type="entry name" value="ADP-ribosylglycohydrolase"/>
</dbReference>
<dbReference type="GO" id="GO:0004649">
    <property type="term" value="F:poly(ADP-ribose) glycohydrolase activity"/>
    <property type="evidence" value="ECO:0007669"/>
    <property type="project" value="UniProtKB-EC"/>
</dbReference>
<dbReference type="EMBL" id="GG674496">
    <property type="protein sequence ID" value="EER14253.1"/>
    <property type="molecule type" value="Genomic_DNA"/>
</dbReference>
<dbReference type="PANTHER" id="PTHR16222:SF24">
    <property type="entry name" value="ADP-RIBOSYLHYDROLASE ARH3"/>
    <property type="match status" value="1"/>
</dbReference>
<dbReference type="AlphaFoldDB" id="C5KMU5"/>
<dbReference type="EC" id="3.2.1.143" evidence="2"/>
<evidence type="ECO:0000256" key="11">
    <source>
        <dbReference type="ARBA" id="ARBA00049015"/>
    </source>
</evidence>
<reference evidence="13 14" key="1">
    <citation type="submission" date="2008-07" db="EMBL/GenBank/DDBJ databases">
        <authorList>
            <person name="El-Sayed N."/>
            <person name="Caler E."/>
            <person name="Inman J."/>
            <person name="Amedeo P."/>
            <person name="Hass B."/>
            <person name="Wortman J."/>
        </authorList>
    </citation>
    <scope>NUCLEOTIDE SEQUENCE [LARGE SCALE GENOMIC DNA]</scope>
    <source>
        <strain evidence="14">ATCC 50983 / TXsc</strain>
    </source>
</reference>
<comment type="catalytic activity">
    <reaction evidence="11">
        <text>alpha-NAD(+) + H2O = ADP-D-ribose + nicotinamide + H(+)</text>
        <dbReference type="Rhea" id="RHEA:68792"/>
        <dbReference type="ChEBI" id="CHEBI:15377"/>
        <dbReference type="ChEBI" id="CHEBI:15378"/>
        <dbReference type="ChEBI" id="CHEBI:17154"/>
        <dbReference type="ChEBI" id="CHEBI:57967"/>
        <dbReference type="ChEBI" id="CHEBI:77017"/>
    </reaction>
</comment>
<dbReference type="Proteomes" id="UP000007800">
    <property type="component" value="Unassembled WGS sequence"/>
</dbReference>
<evidence type="ECO:0000256" key="1">
    <source>
        <dbReference type="ARBA" id="ARBA00010702"/>
    </source>
</evidence>
<evidence type="ECO:0000256" key="9">
    <source>
        <dbReference type="ARBA" id="ARBA00043187"/>
    </source>
</evidence>
<evidence type="ECO:0000256" key="3">
    <source>
        <dbReference type="ARBA" id="ARBA00022801"/>
    </source>
</evidence>
<keyword evidence="14" id="KW-1185">Reference proteome</keyword>
<dbReference type="RefSeq" id="XP_002782458.1">
    <property type="nucleotide sequence ID" value="XM_002782412.1"/>
</dbReference>
<accession>C5KMU5</accession>
<evidence type="ECO:0000256" key="7">
    <source>
        <dbReference type="ARBA" id="ARBA00042722"/>
    </source>
</evidence>
<comment type="cofactor">
    <cofactor evidence="12">
        <name>Mg(2+)</name>
        <dbReference type="ChEBI" id="CHEBI:18420"/>
    </cofactor>
    <text evidence="12">Binds 2 magnesium ions per subunit.</text>
</comment>
<dbReference type="GO" id="GO:0046872">
    <property type="term" value="F:metal ion binding"/>
    <property type="evidence" value="ECO:0007669"/>
    <property type="project" value="UniProtKB-KW"/>
</dbReference>
<dbReference type="OMA" id="DSMEQYR"/>
<organism evidence="14">
    <name type="scientific">Perkinsus marinus (strain ATCC 50983 / TXsc)</name>
    <dbReference type="NCBI Taxonomy" id="423536"/>
    <lineage>
        <taxon>Eukaryota</taxon>
        <taxon>Sar</taxon>
        <taxon>Alveolata</taxon>
        <taxon>Perkinsozoa</taxon>
        <taxon>Perkinsea</taxon>
        <taxon>Perkinsida</taxon>
        <taxon>Perkinsidae</taxon>
        <taxon>Perkinsus</taxon>
    </lineage>
</organism>
<dbReference type="InterPro" id="IPR005502">
    <property type="entry name" value="Ribosyl_crysJ1"/>
</dbReference>
<evidence type="ECO:0000256" key="12">
    <source>
        <dbReference type="PIRSR" id="PIRSR605502-1"/>
    </source>
</evidence>
<dbReference type="Gene3D" id="1.10.4080.10">
    <property type="entry name" value="ADP-ribosylation/Crystallin J1"/>
    <property type="match status" value="1"/>
</dbReference>
<dbReference type="OrthoDB" id="425791at2759"/>
<keyword evidence="3" id="KW-0378">Hydrolase</keyword>
<keyword evidence="12" id="KW-0479">Metal-binding</keyword>
<sequence>MSSVARESLPALSANLTVLQSRIRGMLLGAVVGDCFGTRFCDVGMDALPMAEVAEMISYRAMAPSLAKLSGNQWLFRLSCNGYMMLKATENVLDGGDSAVLRQSFVDLINDPSMNHLKWGAGIGSVLLGDAPKSNTLRGNTVMMRSLPAALFPEGEYERIFEQMAEAVPVQEVAKARAKCLVDVARNSLETGVCDLSLIKDSRTISALQLATPASYDEVSMDIQRRLAARVGHDSMASTTLPVVAFAIKQGLVGGEVHSNDEDTELGGASLDPSMFSANILNMSNRIDFAEQFYDETDNASPTFGQNEMHMILSWAISCGGDTRANACLAGALAGATYGVEQIPHEWRVTCEGTKVALSVADRVFEEVYLANPVLAESIARSISIPTRPAAPQ</sequence>
<name>C5KMU5_PERM5</name>
<dbReference type="SUPFAM" id="SSF101478">
    <property type="entry name" value="ADP-ribosylglycohydrolase"/>
    <property type="match status" value="2"/>
</dbReference>
<protein>
    <recommendedName>
        <fullName evidence="4">ADP-ribosylhydrolase ARH3</fullName>
        <ecNumber evidence="2">3.2.1.143</ecNumber>
    </recommendedName>
    <alternativeName>
        <fullName evidence="5">ADP-ribose glycohydrolase ARH3</fullName>
    </alternativeName>
    <alternativeName>
        <fullName evidence="6">ADP-ribosylhydrolase 3</fullName>
    </alternativeName>
    <alternativeName>
        <fullName evidence="9">O-acetyl-ADP-ribose deacetylase ARH3</fullName>
    </alternativeName>
    <alternativeName>
        <fullName evidence="10">Poly(ADP-ribose) glycohydrolase ARH3</fullName>
    </alternativeName>
    <alternativeName>
        <fullName evidence="8">[Protein ADP-ribosylarginine] hydrolase-like protein 2</fullName>
    </alternativeName>
    <alternativeName>
        <fullName evidence="7">[Protein ADP-ribosylserine] hydrolase</fullName>
    </alternativeName>
</protein>
<comment type="similarity">
    <text evidence="1">Belongs to the ADP-ribosylglycohydrolase family.</text>
</comment>
<evidence type="ECO:0000256" key="4">
    <source>
        <dbReference type="ARBA" id="ARBA00041057"/>
    </source>
</evidence>
<dbReference type="Pfam" id="PF03747">
    <property type="entry name" value="ADP_ribosyl_GH"/>
    <property type="match status" value="1"/>
</dbReference>
<feature type="binding site" evidence="12">
    <location>
        <position position="322"/>
    </location>
    <ligand>
        <name>Mg(2+)</name>
        <dbReference type="ChEBI" id="CHEBI:18420"/>
        <label>1</label>
    </ligand>
</feature>
<dbReference type="GeneID" id="9060290"/>
<gene>
    <name evidence="13" type="ORF">Pmar_PMAR029323</name>
</gene>
<evidence type="ECO:0000256" key="8">
    <source>
        <dbReference type="ARBA" id="ARBA00042850"/>
    </source>
</evidence>
<dbReference type="InParanoid" id="C5KMU5"/>